<accession>A0ABD1MSV6</accession>
<gene>
    <name evidence="1" type="ORF">Fmac_013347</name>
</gene>
<keyword evidence="2" id="KW-1185">Reference proteome</keyword>
<reference evidence="1 2" key="1">
    <citation type="submission" date="2024-08" db="EMBL/GenBank/DDBJ databases">
        <title>Insights into the chromosomal genome structure of Flemingia macrophylla.</title>
        <authorList>
            <person name="Ding Y."/>
            <person name="Zhao Y."/>
            <person name="Bi W."/>
            <person name="Wu M."/>
            <person name="Zhao G."/>
            <person name="Gong Y."/>
            <person name="Li W."/>
            <person name="Zhang P."/>
        </authorList>
    </citation>
    <scope>NUCLEOTIDE SEQUENCE [LARGE SCALE GENOMIC DNA]</scope>
    <source>
        <strain evidence="1">DYQJB</strain>
        <tissue evidence="1">Leaf</tissue>
    </source>
</reference>
<dbReference type="AlphaFoldDB" id="A0ABD1MSV6"/>
<evidence type="ECO:0000313" key="1">
    <source>
        <dbReference type="EMBL" id="KAL2338901.1"/>
    </source>
</evidence>
<dbReference type="EMBL" id="JBGMDY010000004">
    <property type="protein sequence ID" value="KAL2338901.1"/>
    <property type="molecule type" value="Genomic_DNA"/>
</dbReference>
<organism evidence="1 2">
    <name type="scientific">Flemingia macrophylla</name>
    <dbReference type="NCBI Taxonomy" id="520843"/>
    <lineage>
        <taxon>Eukaryota</taxon>
        <taxon>Viridiplantae</taxon>
        <taxon>Streptophyta</taxon>
        <taxon>Embryophyta</taxon>
        <taxon>Tracheophyta</taxon>
        <taxon>Spermatophyta</taxon>
        <taxon>Magnoliopsida</taxon>
        <taxon>eudicotyledons</taxon>
        <taxon>Gunneridae</taxon>
        <taxon>Pentapetalae</taxon>
        <taxon>rosids</taxon>
        <taxon>fabids</taxon>
        <taxon>Fabales</taxon>
        <taxon>Fabaceae</taxon>
        <taxon>Papilionoideae</taxon>
        <taxon>50 kb inversion clade</taxon>
        <taxon>NPAAA clade</taxon>
        <taxon>indigoferoid/millettioid clade</taxon>
        <taxon>Phaseoleae</taxon>
        <taxon>Flemingia</taxon>
    </lineage>
</organism>
<name>A0ABD1MSV6_9FABA</name>
<protein>
    <submittedName>
        <fullName evidence="1">Uncharacterized protein</fullName>
    </submittedName>
</protein>
<proteinExistence type="predicted"/>
<sequence>MSRSSPHHLLQLHFQQYLVVHELQQQLLAPQEKWLCPQANGFVSETPPLWASCTSQPPIQTYSLYNYKNRSSVSSDPNGYAVIYDKDGPGAAGRDLQSAAKIEWPNMFEV</sequence>
<evidence type="ECO:0000313" key="2">
    <source>
        <dbReference type="Proteomes" id="UP001603857"/>
    </source>
</evidence>
<dbReference type="Proteomes" id="UP001603857">
    <property type="component" value="Unassembled WGS sequence"/>
</dbReference>
<comment type="caution">
    <text evidence="1">The sequence shown here is derived from an EMBL/GenBank/DDBJ whole genome shotgun (WGS) entry which is preliminary data.</text>
</comment>